<protein>
    <submittedName>
        <fullName evidence="1">DUF2577 domain-containing protein</fullName>
    </submittedName>
</protein>
<evidence type="ECO:0000313" key="2">
    <source>
        <dbReference type="Proteomes" id="UP000473887"/>
    </source>
</evidence>
<comment type="caution">
    <text evidence="1">The sequence shown here is derived from an EMBL/GenBank/DDBJ whole genome shotgun (WGS) entry which is preliminary data.</text>
</comment>
<dbReference type="RefSeq" id="WP_012047654.1">
    <property type="nucleotide sequence ID" value="NZ_CP046450.1"/>
</dbReference>
<sequence>MGMIDTIKKASMGAVGASNPVNISFGEVVSTNELKIKVDQKLILDKDFFIIPESLTRYEVDLKHTHTYINNSIESNLNTSLDKLLIREGLKQGDKVLLLRVQGGQQYVILDKVVQV</sequence>
<dbReference type="Pfam" id="PF10844">
    <property type="entry name" value="DUF2577"/>
    <property type="match status" value="1"/>
</dbReference>
<proteinExistence type="predicted"/>
<dbReference type="GeneID" id="5185995"/>
<accession>A0A846I2N0</accession>
<dbReference type="AlphaFoldDB" id="A0A846I2N0"/>
<reference evidence="1 2" key="1">
    <citation type="submission" date="2019-02" db="EMBL/GenBank/DDBJ databases">
        <title>Genome sequencing of Clostridium botulinum clinical isolates.</title>
        <authorList>
            <person name="Brunt J."/>
            <person name="Van Vliet A.H.M."/>
            <person name="Stringer S.C."/>
            <person name="Grant K.A."/>
            <person name="Carter A.C."/>
            <person name="Peck M.W."/>
        </authorList>
    </citation>
    <scope>NUCLEOTIDE SEQUENCE [LARGE SCALE GENOMIC DNA]</scope>
    <source>
        <strain evidence="1 2">H142660711</strain>
    </source>
</reference>
<dbReference type="EMBL" id="SGKC01000048">
    <property type="protein sequence ID" value="NEZ93682.1"/>
    <property type="molecule type" value="Genomic_DNA"/>
</dbReference>
<evidence type="ECO:0000313" key="1">
    <source>
        <dbReference type="EMBL" id="NEZ93682.1"/>
    </source>
</evidence>
<dbReference type="Proteomes" id="UP000473887">
    <property type="component" value="Unassembled WGS sequence"/>
</dbReference>
<name>A0A846I2N0_CLOBO</name>
<organism evidence="1 2">
    <name type="scientific">Clostridium botulinum</name>
    <dbReference type="NCBI Taxonomy" id="1491"/>
    <lineage>
        <taxon>Bacteria</taxon>
        <taxon>Bacillati</taxon>
        <taxon>Bacillota</taxon>
        <taxon>Clostridia</taxon>
        <taxon>Eubacteriales</taxon>
        <taxon>Clostridiaceae</taxon>
        <taxon>Clostridium</taxon>
    </lineage>
</organism>
<dbReference type="InterPro" id="IPR022555">
    <property type="entry name" value="DUF2577"/>
</dbReference>
<gene>
    <name evidence="1" type="ORF">EXM69_17480</name>
</gene>